<dbReference type="AlphaFoldDB" id="A0A2A2AN81"/>
<dbReference type="Gene3D" id="3.30.420.240">
    <property type="match status" value="1"/>
</dbReference>
<protein>
    <recommendedName>
        <fullName evidence="3">Phage protein</fullName>
    </recommendedName>
</protein>
<dbReference type="Proteomes" id="UP000218644">
    <property type="component" value="Unassembled WGS sequence"/>
</dbReference>
<comment type="caution">
    <text evidence="1">The sequence shown here is derived from an EMBL/GenBank/DDBJ whole genome shotgun (WGS) entry which is preliminary data.</text>
</comment>
<organism evidence="1 2">
    <name type="scientific">Vandammella animalimorsus</name>
    <dbReference type="NCBI Taxonomy" id="2029117"/>
    <lineage>
        <taxon>Bacteria</taxon>
        <taxon>Pseudomonadati</taxon>
        <taxon>Pseudomonadota</taxon>
        <taxon>Betaproteobacteria</taxon>
        <taxon>Burkholderiales</taxon>
        <taxon>Comamonadaceae</taxon>
        <taxon>Vandammella</taxon>
    </lineage>
</organism>
<sequence>MAKTSKEFLQGLAQLAEDLRRQVDANLDGWDISPAAVAERRRRVFDPIGGYEFWDRTYFPHYGQAEPSQLHRYLYERLPRLVENPAGQRDAIAAPRGEAKSTKVSMSFVLWCIVTGRKHYAVIIMDAFEQAAEMLEAIKAELEANPRIAGDFPEAAGQGRVWRAGVIVTANGRKVEAFGSAKKIRGRRHGAHRPDLAIMDDIENDENVAQPAQRDKLEAFVTKGVLNLGPPDDSMDAIIIGTVLMYDSVLSRFLRNPLWHRKVFKAILQWPERMDLWEEFERLLLNADTPADGMAAAMALYEQQRAEMDAGAQVSWPAVRPLVQLMIKRAREGHTAFDSEQQNDPTAGDDAPFANSIQFWVSRLDSWIFYGACDPSLGKAGGGRDPSAIGVGGYNRETGVLDVVEAKIRKRTPDRIISDVIEMQREYQCRVWGVESVQFQEFLRTELVKRSAALGVPVPARGVIPLADKQLRIESLQPHMHNGLIRLHSSQSTLINQFRHFPKADHDDGPDMVVVLWMLAVSGGLAAAAQSSSNGPERSAAERYGRTARRMFRRMR</sequence>
<evidence type="ECO:0008006" key="3">
    <source>
        <dbReference type="Google" id="ProtNLM"/>
    </source>
</evidence>
<dbReference type="InterPro" id="IPR006517">
    <property type="entry name" value="Phage_terminase_lsu-like_C"/>
</dbReference>
<dbReference type="Gene3D" id="3.40.50.300">
    <property type="entry name" value="P-loop containing nucleotide triphosphate hydrolases"/>
    <property type="match status" value="1"/>
</dbReference>
<name>A0A2A2AN81_9BURK</name>
<dbReference type="EMBL" id="NSJD01000022">
    <property type="protein sequence ID" value="PAT39172.1"/>
    <property type="molecule type" value="Genomic_DNA"/>
</dbReference>
<dbReference type="RefSeq" id="WP_095557570.1">
    <property type="nucleotide sequence ID" value="NZ_NSJD01000022.1"/>
</dbReference>
<dbReference type="NCBIfam" id="TIGR01630">
    <property type="entry name" value="psiM2_ORF9"/>
    <property type="match status" value="1"/>
</dbReference>
<evidence type="ECO:0000313" key="1">
    <source>
        <dbReference type="EMBL" id="PAT39172.1"/>
    </source>
</evidence>
<proteinExistence type="predicted"/>
<evidence type="ECO:0000313" key="2">
    <source>
        <dbReference type="Proteomes" id="UP000218644"/>
    </source>
</evidence>
<dbReference type="InterPro" id="IPR027417">
    <property type="entry name" value="P-loop_NTPase"/>
</dbReference>
<gene>
    <name evidence="1" type="ORF">CK623_11470</name>
</gene>
<accession>A0A2A2AN81</accession>
<reference evidence="1 2" key="1">
    <citation type="submission" date="2017-08" db="EMBL/GenBank/DDBJ databases">
        <title>WGS of Clinical strains of the CDC Group NO-1 linked to zoonotic infections in humans.</title>
        <authorList>
            <person name="Bernier A.-M."/>
            <person name="Bernard K."/>
        </authorList>
    </citation>
    <scope>NUCLEOTIDE SEQUENCE [LARGE SCALE GENOMIC DNA]</scope>
    <source>
        <strain evidence="1 2">NML79-0751</strain>
    </source>
</reference>